<dbReference type="EMBL" id="JAUEPT010000101">
    <property type="protein sequence ID" value="KAK0432085.1"/>
    <property type="molecule type" value="Genomic_DNA"/>
</dbReference>
<evidence type="ECO:0000313" key="3">
    <source>
        <dbReference type="Proteomes" id="UP001175226"/>
    </source>
</evidence>
<organism evidence="2 3">
    <name type="scientific">Armillaria borealis</name>
    <dbReference type="NCBI Taxonomy" id="47425"/>
    <lineage>
        <taxon>Eukaryota</taxon>
        <taxon>Fungi</taxon>
        <taxon>Dikarya</taxon>
        <taxon>Basidiomycota</taxon>
        <taxon>Agaricomycotina</taxon>
        <taxon>Agaricomycetes</taxon>
        <taxon>Agaricomycetidae</taxon>
        <taxon>Agaricales</taxon>
        <taxon>Marasmiineae</taxon>
        <taxon>Physalacriaceae</taxon>
        <taxon>Armillaria</taxon>
    </lineage>
</organism>
<comment type="caution">
    <text evidence="2">The sequence shown here is derived from an EMBL/GenBank/DDBJ whole genome shotgun (WGS) entry which is preliminary data.</text>
</comment>
<evidence type="ECO:0000256" key="1">
    <source>
        <dbReference type="SAM" id="Phobius"/>
    </source>
</evidence>
<feature type="transmembrane region" description="Helical" evidence="1">
    <location>
        <begin position="16"/>
        <end position="32"/>
    </location>
</feature>
<keyword evidence="3" id="KW-1185">Reference proteome</keyword>
<gene>
    <name evidence="2" type="ORF">EV421DRAFT_2040887</name>
</gene>
<sequence length="92" mass="9952">MLPGANPIQALGYEEYVMLYMLAIVGPVYVSMEEGVVRNGMMEVVVPARTVNWGRKPEGMCLWTGDARGVGVPQVMVLLDVLGILVMSLGLV</sequence>
<dbReference type="Proteomes" id="UP001175226">
    <property type="component" value="Unassembled WGS sequence"/>
</dbReference>
<keyword evidence="1" id="KW-0472">Membrane</keyword>
<accession>A0AA39IX31</accession>
<keyword evidence="1" id="KW-1133">Transmembrane helix</keyword>
<protein>
    <submittedName>
        <fullName evidence="2">Uncharacterized protein</fullName>
    </submittedName>
</protein>
<name>A0AA39IX31_9AGAR</name>
<feature type="transmembrane region" description="Helical" evidence="1">
    <location>
        <begin position="70"/>
        <end position="91"/>
    </location>
</feature>
<keyword evidence="1" id="KW-0812">Transmembrane</keyword>
<proteinExistence type="predicted"/>
<reference evidence="2" key="1">
    <citation type="submission" date="2023-06" db="EMBL/GenBank/DDBJ databases">
        <authorList>
            <consortium name="Lawrence Berkeley National Laboratory"/>
            <person name="Ahrendt S."/>
            <person name="Sahu N."/>
            <person name="Indic B."/>
            <person name="Wong-Bajracharya J."/>
            <person name="Merenyi Z."/>
            <person name="Ke H.-M."/>
            <person name="Monk M."/>
            <person name="Kocsube S."/>
            <person name="Drula E."/>
            <person name="Lipzen A."/>
            <person name="Balint B."/>
            <person name="Henrissat B."/>
            <person name="Andreopoulos B."/>
            <person name="Martin F.M."/>
            <person name="Harder C.B."/>
            <person name="Rigling D."/>
            <person name="Ford K.L."/>
            <person name="Foster G.D."/>
            <person name="Pangilinan J."/>
            <person name="Papanicolaou A."/>
            <person name="Barry K."/>
            <person name="LaButti K."/>
            <person name="Viragh M."/>
            <person name="Koriabine M."/>
            <person name="Yan M."/>
            <person name="Riley R."/>
            <person name="Champramary S."/>
            <person name="Plett K.L."/>
            <person name="Tsai I.J."/>
            <person name="Slot J."/>
            <person name="Sipos G."/>
            <person name="Plett J."/>
            <person name="Nagy L.G."/>
            <person name="Grigoriev I.V."/>
        </authorList>
    </citation>
    <scope>NUCLEOTIDE SEQUENCE</scope>
    <source>
        <strain evidence="2">FPL87.14</strain>
    </source>
</reference>
<evidence type="ECO:0000313" key="2">
    <source>
        <dbReference type="EMBL" id="KAK0432085.1"/>
    </source>
</evidence>
<dbReference type="AlphaFoldDB" id="A0AA39IX31"/>